<sequence length="62" mass="7239">MTRKSSDTNDIYPKDFMRNVWSRKFTRADPKTIKDERDTLSLEFLKIAPSNSARMLTLESKG</sequence>
<dbReference type="AlphaFoldDB" id="A0A6H5GHN9"/>
<proteinExistence type="predicted"/>
<gene>
    <name evidence="1" type="ORF">NTEN_LOCUS7156</name>
</gene>
<keyword evidence="2" id="KW-1185">Reference proteome</keyword>
<name>A0A6H5GHN9_9HEMI</name>
<protein>
    <submittedName>
        <fullName evidence="1">Uncharacterized protein</fullName>
    </submittedName>
</protein>
<accession>A0A6H5GHN9</accession>
<evidence type="ECO:0000313" key="2">
    <source>
        <dbReference type="Proteomes" id="UP000479000"/>
    </source>
</evidence>
<reference evidence="1 2" key="1">
    <citation type="submission" date="2020-02" db="EMBL/GenBank/DDBJ databases">
        <authorList>
            <person name="Ferguson B K."/>
        </authorList>
    </citation>
    <scope>NUCLEOTIDE SEQUENCE [LARGE SCALE GENOMIC DNA]</scope>
</reference>
<dbReference type="Proteomes" id="UP000479000">
    <property type="component" value="Unassembled WGS sequence"/>
</dbReference>
<dbReference type="EMBL" id="CADCXU010010491">
    <property type="protein sequence ID" value="CAB0001369.1"/>
    <property type="molecule type" value="Genomic_DNA"/>
</dbReference>
<evidence type="ECO:0000313" key="1">
    <source>
        <dbReference type="EMBL" id="CAB0001369.1"/>
    </source>
</evidence>
<organism evidence="1 2">
    <name type="scientific">Nesidiocoris tenuis</name>
    <dbReference type="NCBI Taxonomy" id="355587"/>
    <lineage>
        <taxon>Eukaryota</taxon>
        <taxon>Metazoa</taxon>
        <taxon>Ecdysozoa</taxon>
        <taxon>Arthropoda</taxon>
        <taxon>Hexapoda</taxon>
        <taxon>Insecta</taxon>
        <taxon>Pterygota</taxon>
        <taxon>Neoptera</taxon>
        <taxon>Paraneoptera</taxon>
        <taxon>Hemiptera</taxon>
        <taxon>Heteroptera</taxon>
        <taxon>Panheteroptera</taxon>
        <taxon>Cimicomorpha</taxon>
        <taxon>Miridae</taxon>
        <taxon>Dicyphina</taxon>
        <taxon>Nesidiocoris</taxon>
    </lineage>
</organism>